<evidence type="ECO:0000313" key="1">
    <source>
        <dbReference type="EMBL" id="ABN66979.2"/>
    </source>
</evidence>
<organism evidence="1 2">
    <name type="scientific">Scheffersomyces stipitis (strain ATCC 58785 / CBS 6054 / NBRC 10063 / NRRL Y-11545)</name>
    <name type="common">Yeast</name>
    <name type="synonym">Pichia stipitis</name>
    <dbReference type="NCBI Taxonomy" id="322104"/>
    <lineage>
        <taxon>Eukaryota</taxon>
        <taxon>Fungi</taxon>
        <taxon>Dikarya</taxon>
        <taxon>Ascomycota</taxon>
        <taxon>Saccharomycotina</taxon>
        <taxon>Pichiomycetes</taxon>
        <taxon>Debaryomycetaceae</taxon>
        <taxon>Scheffersomyces</taxon>
    </lineage>
</organism>
<dbReference type="eggNOG" id="ENOG502RPY9">
    <property type="taxonomic scope" value="Eukaryota"/>
</dbReference>
<dbReference type="KEGG" id="pic:PICST_46059"/>
<dbReference type="GeneID" id="4839267"/>
<dbReference type="OMA" id="CRVEIRD"/>
<dbReference type="EMBL" id="CP000499">
    <property type="protein sequence ID" value="ABN66979.2"/>
    <property type="molecule type" value="Genomic_DNA"/>
</dbReference>
<name>A3LWI7_PICST</name>
<gene>
    <name evidence="1" type="ORF">PICST_46059</name>
</gene>
<protein>
    <submittedName>
        <fullName evidence="1">Uncharacterized protein</fullName>
    </submittedName>
</protein>
<dbReference type="OrthoDB" id="4013286at2759"/>
<dbReference type="AlphaFoldDB" id="A3LWI7"/>
<accession>A3LWI7</accession>
<dbReference type="STRING" id="322104.A3LWI7"/>
<dbReference type="Proteomes" id="UP000002258">
    <property type="component" value="Chromosome 5"/>
</dbReference>
<evidence type="ECO:0000313" key="2">
    <source>
        <dbReference type="Proteomes" id="UP000002258"/>
    </source>
</evidence>
<dbReference type="HOGENOM" id="CLU_050891_0_0_1"/>
<dbReference type="RefSeq" id="XP_001385008.2">
    <property type="nucleotide sequence ID" value="XM_001384971.1"/>
</dbReference>
<dbReference type="InParanoid" id="A3LWI7"/>
<proteinExistence type="predicted"/>
<sequence>MSLETSKRLPLYLRQLLRIYEKGTTRLSVNKDSNVKGFLRKTSDEYGNFQAYKLIRENEFNHRDFPPAVAKSLEPLFNTRLQLTDLEKLSTRDLFRKDVFSTITDEDDSIHSSYSRTTTSTTDFQAKIITTLAAQVSPFLSVPKQSSIEKSFKWFVKLLQSTPVFLILKQRSRLFSEGSLNQYDMPFNSLKTKVTEISNRKAEEVASREVESQNSSEIYRNYHLTDLSRIDLFNLAIKSQTDFDNHPISQFEDILNGLRWKEVNQRKDKLCDLLTESQNVQLVDKTFSNVELRNFKHFIETKNIWKTLATSKESDVRSLLPFDLTYNNYYLLCIENSVLDSDHSQVLEAVSKSDFEVIAARISLQNSDIINFFTDLIQQSSDTHSRKLNYEELLQIAHANREPHVSGINDLMKHLAEMNLVTVEEGCDKNCIYFLPGNRP</sequence>
<reference evidence="1 2" key="1">
    <citation type="journal article" date="2007" name="Nat. Biotechnol.">
        <title>Genome sequence of the lignocellulose-bioconverting and xylose-fermenting yeast Pichia stipitis.</title>
        <authorList>
            <person name="Jeffries T.W."/>
            <person name="Grigoriev I.V."/>
            <person name="Grimwood J."/>
            <person name="Laplaza J.M."/>
            <person name="Aerts A."/>
            <person name="Salamov A."/>
            <person name="Schmutz J."/>
            <person name="Lindquist E."/>
            <person name="Dehal P."/>
            <person name="Shapiro H."/>
            <person name="Jin Y.S."/>
            <person name="Passoth V."/>
            <person name="Richardson P.M."/>
        </authorList>
    </citation>
    <scope>NUCLEOTIDE SEQUENCE [LARGE SCALE GENOMIC DNA]</scope>
    <source>
        <strain evidence="2">ATCC 58785 / CBS 6054 / NBRC 10063 / NRRL Y-11545</strain>
    </source>
</reference>
<keyword evidence="2" id="KW-1185">Reference proteome</keyword>